<evidence type="ECO:0000256" key="5">
    <source>
        <dbReference type="ARBA" id="ARBA00022989"/>
    </source>
</evidence>
<evidence type="ECO:0000313" key="10">
    <source>
        <dbReference type="Proteomes" id="UP000297737"/>
    </source>
</evidence>
<feature type="transmembrane region" description="Helical" evidence="7">
    <location>
        <begin position="125"/>
        <end position="148"/>
    </location>
</feature>
<dbReference type="OrthoDB" id="9787815at2"/>
<gene>
    <name evidence="9" type="ORF">EUV02_08395</name>
</gene>
<keyword evidence="4 7" id="KW-0812">Transmembrane</keyword>
<keyword evidence="10" id="KW-1185">Reference proteome</keyword>
<organism evidence="9 10">
    <name type="scientific">Glacieibacterium arshaanense</name>
    <dbReference type="NCBI Taxonomy" id="2511025"/>
    <lineage>
        <taxon>Bacteria</taxon>
        <taxon>Pseudomonadati</taxon>
        <taxon>Pseudomonadota</taxon>
        <taxon>Alphaproteobacteria</taxon>
        <taxon>Sphingomonadales</taxon>
        <taxon>Sphingosinicellaceae</taxon>
        <taxon>Glacieibacterium</taxon>
    </lineage>
</organism>
<dbReference type="InterPro" id="IPR004752">
    <property type="entry name" value="AmpG_permease/AT-1"/>
</dbReference>
<dbReference type="Gene3D" id="1.20.1250.20">
    <property type="entry name" value="MFS general substrate transporter like domains"/>
    <property type="match status" value="1"/>
</dbReference>
<dbReference type="Pfam" id="PF07690">
    <property type="entry name" value="MFS_1"/>
    <property type="match status" value="1"/>
</dbReference>
<comment type="similarity">
    <text evidence="2">Belongs to the major facilitator superfamily.</text>
</comment>
<evidence type="ECO:0000256" key="3">
    <source>
        <dbReference type="ARBA" id="ARBA00022448"/>
    </source>
</evidence>
<accession>A0A4Y9ENL5</accession>
<dbReference type="RefSeq" id="WP_135245796.1">
    <property type="nucleotide sequence ID" value="NZ_SIHO01000002.1"/>
</dbReference>
<reference evidence="9 10" key="1">
    <citation type="submission" date="2019-02" db="EMBL/GenBank/DDBJ databases">
        <title>Polymorphobacter sp. isolated from the lake at the Tibet of China.</title>
        <authorList>
            <person name="Li A."/>
        </authorList>
    </citation>
    <scope>NUCLEOTIDE SEQUENCE [LARGE SCALE GENOMIC DNA]</scope>
    <source>
        <strain evidence="9 10">DJ1R-1</strain>
    </source>
</reference>
<proteinExistence type="inferred from homology"/>
<evidence type="ECO:0000256" key="4">
    <source>
        <dbReference type="ARBA" id="ARBA00022692"/>
    </source>
</evidence>
<feature type="transmembrane region" description="Helical" evidence="7">
    <location>
        <begin position="285"/>
        <end position="307"/>
    </location>
</feature>
<evidence type="ECO:0000256" key="2">
    <source>
        <dbReference type="ARBA" id="ARBA00008335"/>
    </source>
</evidence>
<feature type="transmembrane region" description="Helical" evidence="7">
    <location>
        <begin position="101"/>
        <end position="119"/>
    </location>
</feature>
<evidence type="ECO:0000259" key="8">
    <source>
        <dbReference type="PROSITE" id="PS50850"/>
    </source>
</evidence>
<dbReference type="SUPFAM" id="SSF103473">
    <property type="entry name" value="MFS general substrate transporter"/>
    <property type="match status" value="1"/>
</dbReference>
<dbReference type="PANTHER" id="PTHR12778">
    <property type="entry name" value="SOLUTE CARRIER FAMILY 33 ACETYL-COA TRANSPORTER -RELATED"/>
    <property type="match status" value="1"/>
</dbReference>
<evidence type="ECO:0000256" key="1">
    <source>
        <dbReference type="ARBA" id="ARBA00004141"/>
    </source>
</evidence>
<dbReference type="AlphaFoldDB" id="A0A4Y9ENL5"/>
<dbReference type="Proteomes" id="UP000297737">
    <property type="component" value="Unassembled WGS sequence"/>
</dbReference>
<keyword evidence="6 7" id="KW-0472">Membrane</keyword>
<dbReference type="EMBL" id="SIHO01000002">
    <property type="protein sequence ID" value="TFU03204.1"/>
    <property type="molecule type" value="Genomic_DNA"/>
</dbReference>
<dbReference type="InterPro" id="IPR020846">
    <property type="entry name" value="MFS_dom"/>
</dbReference>
<keyword evidence="3" id="KW-0813">Transport</keyword>
<keyword evidence="5 7" id="KW-1133">Transmembrane helix</keyword>
<comment type="subcellular location">
    <subcellularLocation>
        <location evidence="1">Membrane</location>
        <topology evidence="1">Multi-pass membrane protein</topology>
    </subcellularLocation>
</comment>
<dbReference type="GO" id="GO:0016020">
    <property type="term" value="C:membrane"/>
    <property type="evidence" value="ECO:0007669"/>
    <property type="project" value="UniProtKB-SubCell"/>
</dbReference>
<feature type="transmembrane region" description="Helical" evidence="7">
    <location>
        <begin position="314"/>
        <end position="334"/>
    </location>
</feature>
<dbReference type="NCBIfam" id="TIGR00901">
    <property type="entry name" value="2A0125"/>
    <property type="match status" value="1"/>
</dbReference>
<dbReference type="PROSITE" id="PS50850">
    <property type="entry name" value="MFS"/>
    <property type="match status" value="1"/>
</dbReference>
<comment type="caution">
    <text evidence="9">The sequence shown here is derived from an EMBL/GenBank/DDBJ whole genome shotgun (WGS) entry which is preliminary data.</text>
</comment>
<feature type="transmembrane region" description="Helical" evidence="7">
    <location>
        <begin position="406"/>
        <end position="425"/>
    </location>
</feature>
<feature type="transmembrane region" description="Helical" evidence="7">
    <location>
        <begin position="377"/>
        <end position="400"/>
    </location>
</feature>
<dbReference type="InterPro" id="IPR036259">
    <property type="entry name" value="MFS_trans_sf"/>
</dbReference>
<sequence>MTEMPASTAPADWRRHLPPGMRPYAERAPIGALLLGISSGFPFAMIGATLTTRLAEAGIEKKAVTAFALAFLMYNFKFLWAPAIDRVRIPLLANAIGQRRAWLVLVAAAVMAAVAWLGLANPQTSLSTVVAATLCVAFAGATYDIVIDAFRIETLTPEQLGVGSGMSQYGWRIGSSAAGALALVIAERAGWSTAYVAATLFALPAVAAGVLLGEPVRHAVVKSTKRGWAAVSDAVIAPLADFMQRPGAGLVLAFILIHKLGDTVANLSFRLLFNDLGFSKDEVAYYDVAFGLVALLVGVFVGGILYTRLGLKRSVLVSLILMAVSNLSFAALAQAGHSNIGMAAAIGFENFSSGIGGVAVVAYLSALCDLRFTATQFALLSAAASVLGRFVSGTTAGAMIEALGYVQFYLLTTVAALPGILLFVVMMRRGLVDDVAIAARNAAR</sequence>
<name>A0A4Y9ENL5_9SPHN</name>
<feature type="transmembrane region" description="Helical" evidence="7">
    <location>
        <begin position="192"/>
        <end position="212"/>
    </location>
</feature>
<feature type="transmembrane region" description="Helical" evidence="7">
    <location>
        <begin position="340"/>
        <end position="365"/>
    </location>
</feature>
<feature type="domain" description="Major facilitator superfamily (MFS) profile" evidence="8">
    <location>
        <begin position="28"/>
        <end position="430"/>
    </location>
</feature>
<feature type="transmembrane region" description="Helical" evidence="7">
    <location>
        <begin position="63"/>
        <end position="80"/>
    </location>
</feature>
<feature type="transmembrane region" description="Helical" evidence="7">
    <location>
        <begin position="30"/>
        <end position="51"/>
    </location>
</feature>
<dbReference type="InterPro" id="IPR011701">
    <property type="entry name" value="MFS"/>
</dbReference>
<protein>
    <submittedName>
        <fullName evidence="9">MFS transporter</fullName>
    </submittedName>
</protein>
<evidence type="ECO:0000256" key="6">
    <source>
        <dbReference type="ARBA" id="ARBA00023136"/>
    </source>
</evidence>
<dbReference type="PANTHER" id="PTHR12778:SF10">
    <property type="entry name" value="MAJOR FACILITATOR SUPERFAMILY DOMAIN-CONTAINING PROTEIN 3"/>
    <property type="match status" value="1"/>
</dbReference>
<dbReference type="GO" id="GO:0022857">
    <property type="term" value="F:transmembrane transporter activity"/>
    <property type="evidence" value="ECO:0007669"/>
    <property type="project" value="InterPro"/>
</dbReference>
<evidence type="ECO:0000313" key="9">
    <source>
        <dbReference type="EMBL" id="TFU03204.1"/>
    </source>
</evidence>
<feature type="transmembrane region" description="Helical" evidence="7">
    <location>
        <begin position="250"/>
        <end position="273"/>
    </location>
</feature>
<evidence type="ECO:0000256" key="7">
    <source>
        <dbReference type="SAM" id="Phobius"/>
    </source>
</evidence>